<evidence type="ECO:0000313" key="3">
    <source>
        <dbReference type="Proteomes" id="UP001209540"/>
    </source>
</evidence>
<organism evidence="2 3">
    <name type="scientific">Phascolomyces articulosus</name>
    <dbReference type="NCBI Taxonomy" id="60185"/>
    <lineage>
        <taxon>Eukaryota</taxon>
        <taxon>Fungi</taxon>
        <taxon>Fungi incertae sedis</taxon>
        <taxon>Mucoromycota</taxon>
        <taxon>Mucoromycotina</taxon>
        <taxon>Mucoromycetes</taxon>
        <taxon>Mucorales</taxon>
        <taxon>Lichtheimiaceae</taxon>
        <taxon>Phascolomyces</taxon>
    </lineage>
</organism>
<evidence type="ECO:0008006" key="4">
    <source>
        <dbReference type="Google" id="ProtNLM"/>
    </source>
</evidence>
<reference evidence="2" key="2">
    <citation type="submission" date="2023-02" db="EMBL/GenBank/DDBJ databases">
        <authorList>
            <consortium name="DOE Joint Genome Institute"/>
            <person name="Mondo S.J."/>
            <person name="Chang Y."/>
            <person name="Wang Y."/>
            <person name="Ahrendt S."/>
            <person name="Andreopoulos W."/>
            <person name="Barry K."/>
            <person name="Beard J."/>
            <person name="Benny G.L."/>
            <person name="Blankenship S."/>
            <person name="Bonito G."/>
            <person name="Cuomo C."/>
            <person name="Desiro A."/>
            <person name="Gervers K.A."/>
            <person name="Hundley H."/>
            <person name="Kuo A."/>
            <person name="LaButti K."/>
            <person name="Lang B.F."/>
            <person name="Lipzen A."/>
            <person name="O'Donnell K."/>
            <person name="Pangilinan J."/>
            <person name="Reynolds N."/>
            <person name="Sandor L."/>
            <person name="Smith M.W."/>
            <person name="Tsang A."/>
            <person name="Grigoriev I.V."/>
            <person name="Stajich J.E."/>
            <person name="Spatafora J.W."/>
        </authorList>
    </citation>
    <scope>NUCLEOTIDE SEQUENCE</scope>
    <source>
        <strain evidence="2">RSA 2281</strain>
    </source>
</reference>
<keyword evidence="3" id="KW-1185">Reference proteome</keyword>
<accession>A0AAD5JW46</accession>
<comment type="caution">
    <text evidence="2">The sequence shown here is derived from an EMBL/GenBank/DDBJ whole genome shotgun (WGS) entry which is preliminary data.</text>
</comment>
<feature type="chain" id="PRO_5042287181" description="Secreted protein" evidence="1">
    <location>
        <begin position="20"/>
        <end position="398"/>
    </location>
</feature>
<protein>
    <recommendedName>
        <fullName evidence="4">Secreted protein</fullName>
    </recommendedName>
</protein>
<dbReference type="Proteomes" id="UP001209540">
    <property type="component" value="Unassembled WGS sequence"/>
</dbReference>
<feature type="signal peptide" evidence="1">
    <location>
        <begin position="1"/>
        <end position="19"/>
    </location>
</feature>
<evidence type="ECO:0000313" key="2">
    <source>
        <dbReference type="EMBL" id="KAI9244690.1"/>
    </source>
</evidence>
<proteinExistence type="predicted"/>
<sequence>MLLTKIFTSALLAVGFVAAVPRVQKLDETEFTLFGKPGHYSGLIKRLDEALPNVSVNKVIKDVNHINMNYPHDARPGWNREFSWSKRKDGTYNDQGTKKWYPQGITSSSDAYGKGTYGKNDIILASWYDHTTKKATDPKNKGVRISFIDNGRSKPAYRNVLLVVPYETKKGNISYHPVRIHAGGIMWYGDKLYVVDTDAGIRIFDLGHIYKVSNGKKIGHVGKGKYTAANYKYIIPQWGHYLAKSKTAKGFNFSFISLDRTTKPDSFLVGQYDKTGKKNRIARFELDAGTRMPKHSSGTTAVATQFYKIGLKSMQGAVSVTQKNGDQKYFFTCSKGDGPSAYGTLYTWIPGKGLQPHTKALSRGPEDLMYRKQTNSIYTLGEHPGDRPIYGINADKYD</sequence>
<dbReference type="AlphaFoldDB" id="A0AAD5JW46"/>
<dbReference type="EMBL" id="JAIXMP010000057">
    <property type="protein sequence ID" value="KAI9244690.1"/>
    <property type="molecule type" value="Genomic_DNA"/>
</dbReference>
<gene>
    <name evidence="2" type="ORF">BDA99DRAFT_577098</name>
</gene>
<keyword evidence="1" id="KW-0732">Signal</keyword>
<name>A0AAD5JW46_9FUNG</name>
<evidence type="ECO:0000256" key="1">
    <source>
        <dbReference type="SAM" id="SignalP"/>
    </source>
</evidence>
<reference evidence="2" key="1">
    <citation type="journal article" date="2022" name="IScience">
        <title>Evolution of zygomycete secretomes and the origins of terrestrial fungal ecologies.</title>
        <authorList>
            <person name="Chang Y."/>
            <person name="Wang Y."/>
            <person name="Mondo S."/>
            <person name="Ahrendt S."/>
            <person name="Andreopoulos W."/>
            <person name="Barry K."/>
            <person name="Beard J."/>
            <person name="Benny G.L."/>
            <person name="Blankenship S."/>
            <person name="Bonito G."/>
            <person name="Cuomo C."/>
            <person name="Desiro A."/>
            <person name="Gervers K.A."/>
            <person name="Hundley H."/>
            <person name="Kuo A."/>
            <person name="LaButti K."/>
            <person name="Lang B.F."/>
            <person name="Lipzen A."/>
            <person name="O'Donnell K."/>
            <person name="Pangilinan J."/>
            <person name="Reynolds N."/>
            <person name="Sandor L."/>
            <person name="Smith M.E."/>
            <person name="Tsang A."/>
            <person name="Grigoriev I.V."/>
            <person name="Stajich J.E."/>
            <person name="Spatafora J.W."/>
        </authorList>
    </citation>
    <scope>NUCLEOTIDE SEQUENCE</scope>
    <source>
        <strain evidence="2">RSA 2281</strain>
    </source>
</reference>